<evidence type="ECO:0000313" key="5">
    <source>
        <dbReference type="Proteomes" id="UP000468581"/>
    </source>
</evidence>
<accession>A0A6P0UN86</accession>
<dbReference type="Gene3D" id="3.40.630.30">
    <property type="match status" value="1"/>
</dbReference>
<dbReference type="GO" id="GO:0016747">
    <property type="term" value="F:acyltransferase activity, transferring groups other than amino-acyl groups"/>
    <property type="evidence" value="ECO:0007669"/>
    <property type="project" value="InterPro"/>
</dbReference>
<name>A0A6P0UN86_9FLAO</name>
<dbReference type="EMBL" id="JAABOO010000001">
    <property type="protein sequence ID" value="NER12463.1"/>
    <property type="molecule type" value="Genomic_DNA"/>
</dbReference>
<dbReference type="InterPro" id="IPR016181">
    <property type="entry name" value="Acyl_CoA_acyltransferase"/>
</dbReference>
<evidence type="ECO:0000259" key="3">
    <source>
        <dbReference type="PROSITE" id="PS51186"/>
    </source>
</evidence>
<keyword evidence="1 4" id="KW-0808">Transferase</keyword>
<dbReference type="AlphaFoldDB" id="A0A6P0UN86"/>
<dbReference type="Pfam" id="PF00583">
    <property type="entry name" value="Acetyltransf_1"/>
    <property type="match status" value="1"/>
</dbReference>
<dbReference type="InterPro" id="IPR000182">
    <property type="entry name" value="GNAT_dom"/>
</dbReference>
<dbReference type="Proteomes" id="UP000468581">
    <property type="component" value="Unassembled WGS sequence"/>
</dbReference>
<evidence type="ECO:0000256" key="1">
    <source>
        <dbReference type="ARBA" id="ARBA00022679"/>
    </source>
</evidence>
<organism evidence="4 5">
    <name type="scientific">Leptobacterium flavescens</name>
    <dbReference type="NCBI Taxonomy" id="472055"/>
    <lineage>
        <taxon>Bacteria</taxon>
        <taxon>Pseudomonadati</taxon>
        <taxon>Bacteroidota</taxon>
        <taxon>Flavobacteriia</taxon>
        <taxon>Flavobacteriales</taxon>
        <taxon>Flavobacteriaceae</taxon>
        <taxon>Leptobacterium</taxon>
    </lineage>
</organism>
<dbReference type="PROSITE" id="PS51186">
    <property type="entry name" value="GNAT"/>
    <property type="match status" value="1"/>
</dbReference>
<comment type="caution">
    <text evidence="4">The sequence shown here is derived from an EMBL/GenBank/DDBJ whole genome shotgun (WGS) entry which is preliminary data.</text>
</comment>
<evidence type="ECO:0000256" key="2">
    <source>
        <dbReference type="ARBA" id="ARBA00023315"/>
    </source>
</evidence>
<keyword evidence="5" id="KW-1185">Reference proteome</keyword>
<sequence length="170" mass="19203">MISIFKSVNYRDLTEKDWSEVAKIYKEGIDTGDATFELEIPSWTDWNNGHLKECRIIAENDNGIAGWAALSPVSGRCVYGGVAEVSVYIAADFYGQKIGTKLLEKLIDQSERNGIWTLQAGIFPENKASLRIHEKLGFRTVGYREKIGKMNGVWRDTVLLERRSKKTGLE</sequence>
<reference evidence="4 5" key="1">
    <citation type="submission" date="2020-01" db="EMBL/GenBank/DDBJ databases">
        <title>Leptobacterium flavescens.</title>
        <authorList>
            <person name="Wang G."/>
        </authorList>
    </citation>
    <scope>NUCLEOTIDE SEQUENCE [LARGE SCALE GENOMIC DNA]</scope>
    <source>
        <strain evidence="4 5">KCTC 22160</strain>
    </source>
</reference>
<feature type="domain" description="N-acetyltransferase" evidence="3">
    <location>
        <begin position="8"/>
        <end position="161"/>
    </location>
</feature>
<proteinExistence type="predicted"/>
<evidence type="ECO:0000313" key="4">
    <source>
        <dbReference type="EMBL" id="NER12463.1"/>
    </source>
</evidence>
<dbReference type="SUPFAM" id="SSF55729">
    <property type="entry name" value="Acyl-CoA N-acyltransferases (Nat)"/>
    <property type="match status" value="1"/>
</dbReference>
<protein>
    <submittedName>
        <fullName evidence="4">GNAT family N-acetyltransferase</fullName>
    </submittedName>
</protein>
<gene>
    <name evidence="4" type="ORF">GWK08_03345</name>
</gene>
<keyword evidence="2" id="KW-0012">Acyltransferase</keyword>
<dbReference type="PANTHER" id="PTHR43072">
    <property type="entry name" value="N-ACETYLTRANSFERASE"/>
    <property type="match status" value="1"/>
</dbReference>
<dbReference type="CDD" id="cd04301">
    <property type="entry name" value="NAT_SF"/>
    <property type="match status" value="1"/>
</dbReference>
<dbReference type="PANTHER" id="PTHR43072:SF23">
    <property type="entry name" value="UPF0039 PROTEIN C11D3.02C"/>
    <property type="match status" value="1"/>
</dbReference>